<dbReference type="GeneID" id="95374481"/>
<dbReference type="RefSeq" id="WP_042229584.1">
    <property type="nucleotide sequence ID" value="NZ_CP026520.1"/>
</dbReference>
<dbReference type="KEGG" id="pchi:PC41400_06565"/>
<keyword evidence="13" id="KW-1185">Reference proteome</keyword>
<evidence type="ECO:0000256" key="6">
    <source>
        <dbReference type="ARBA" id="ARBA00022670"/>
    </source>
</evidence>
<evidence type="ECO:0000313" key="10">
    <source>
        <dbReference type="EMBL" id="MCY9595580.1"/>
    </source>
</evidence>
<evidence type="ECO:0000256" key="7">
    <source>
        <dbReference type="ARBA" id="ARBA00022723"/>
    </source>
</evidence>
<evidence type="ECO:0000313" key="13">
    <source>
        <dbReference type="Proteomes" id="UP001527202"/>
    </source>
</evidence>
<organism evidence="11 12">
    <name type="scientific">Paenibacillus chitinolyticus</name>
    <dbReference type="NCBI Taxonomy" id="79263"/>
    <lineage>
        <taxon>Bacteria</taxon>
        <taxon>Bacillati</taxon>
        <taxon>Bacillota</taxon>
        <taxon>Bacilli</taxon>
        <taxon>Bacillales</taxon>
        <taxon>Paenibacillaceae</taxon>
        <taxon>Paenibacillus</taxon>
    </lineage>
</organism>
<keyword evidence="6" id="KW-0645">Protease</keyword>
<keyword evidence="5 11" id="KW-0031">Aminopeptidase</keyword>
<evidence type="ECO:0000256" key="1">
    <source>
        <dbReference type="ARBA" id="ARBA00001941"/>
    </source>
</evidence>
<keyword evidence="8 10" id="KW-0378">Hydrolase</keyword>
<dbReference type="SUPFAM" id="SSF144052">
    <property type="entry name" value="Thermophilic metalloprotease-like"/>
    <property type="match status" value="1"/>
</dbReference>
<gene>
    <name evidence="10" type="ORF">M5X16_07340</name>
    <name evidence="11" type="ORF">PC41400_06565</name>
</gene>
<comment type="cofactor">
    <cofactor evidence="3">
        <name>Zn(2+)</name>
        <dbReference type="ChEBI" id="CHEBI:29105"/>
    </cofactor>
</comment>
<evidence type="ECO:0000256" key="2">
    <source>
        <dbReference type="ARBA" id="ARBA00001946"/>
    </source>
</evidence>
<dbReference type="InterPro" id="IPR000787">
    <property type="entry name" value="Peptidase_M29"/>
</dbReference>
<evidence type="ECO:0000256" key="4">
    <source>
        <dbReference type="ARBA" id="ARBA00008236"/>
    </source>
</evidence>
<dbReference type="EC" id="3.4.11.-" evidence="10"/>
<evidence type="ECO:0000256" key="8">
    <source>
        <dbReference type="ARBA" id="ARBA00022801"/>
    </source>
</evidence>
<evidence type="ECO:0000313" key="12">
    <source>
        <dbReference type="Proteomes" id="UP000288943"/>
    </source>
</evidence>
<dbReference type="PANTHER" id="PTHR34448:SF1">
    <property type="entry name" value="BLL6088 PROTEIN"/>
    <property type="match status" value="1"/>
</dbReference>
<dbReference type="PANTHER" id="PTHR34448">
    <property type="entry name" value="AMINOPEPTIDASE"/>
    <property type="match status" value="1"/>
</dbReference>
<keyword evidence="9" id="KW-0482">Metalloprotease</keyword>
<dbReference type="InterPro" id="IPR035097">
    <property type="entry name" value="M29_N-terminal"/>
</dbReference>
<dbReference type="Gene3D" id="3.40.1830.10">
    <property type="entry name" value="Thermophilic metalloprotease (M29)"/>
    <property type="match status" value="1"/>
</dbReference>
<dbReference type="GO" id="GO:0004177">
    <property type="term" value="F:aminopeptidase activity"/>
    <property type="evidence" value="ECO:0007669"/>
    <property type="project" value="UniProtKB-KW"/>
</dbReference>
<reference evidence="11 12" key="1">
    <citation type="submission" date="2018-01" db="EMBL/GenBank/DDBJ databases">
        <title>The whole genome sequencing and assembly of Paenibacillus chitinolyticus KCCM 41400 strain.</title>
        <authorList>
            <person name="Kim J.-Y."/>
            <person name="Park M.-K."/>
            <person name="Lee Y.-J."/>
            <person name="Yi H."/>
            <person name="Bahn Y.-S."/>
            <person name="Kim J.F."/>
            <person name="Lee D.-W."/>
        </authorList>
    </citation>
    <scope>NUCLEOTIDE SEQUENCE [LARGE SCALE GENOMIC DNA]</scope>
    <source>
        <strain evidence="11 12">KCCM 41400</strain>
    </source>
</reference>
<dbReference type="Pfam" id="PF02073">
    <property type="entry name" value="Peptidase_M29"/>
    <property type="match status" value="1"/>
</dbReference>
<evidence type="ECO:0000256" key="9">
    <source>
        <dbReference type="ARBA" id="ARBA00023049"/>
    </source>
</evidence>
<keyword evidence="7" id="KW-0479">Metal-binding</keyword>
<dbReference type="GO" id="GO:0046872">
    <property type="term" value="F:metal ion binding"/>
    <property type="evidence" value="ECO:0007669"/>
    <property type="project" value="UniProtKB-KW"/>
</dbReference>
<sequence length="365" mass="40459">MKEEFKRIADTVVSHSLSLRPGEKVMVKVRGDAADLTESLIARIYEAGAVPFLQTTDVEELKWLLAGASEEQIRQWAEHDLGLVEAMDAYIGIHSEENTFEMEDADRTRYGYYVKHYLQPLTMTMASKPKWVLLRYPTPGMAQQAGIGTSKLRQIYASSCLMDYGGLQDKAEPLRKLLGRTSRIRIVSPGTDLSFSVQGIPSFLCDGRYNLPDGELFTAPVAGSAEGRITFNVPTSCMGKTFDSVALTFRQGKVTEWSADDIEALSGILKTDEGASRPGEFGIGLNPHIRRPMRSLLFDEKMAGSIHLALGQAYEMADNGNTSGIHWDLVLCQLEAYGGGELYFDDILIRKNGYFVVLELEPLNP</sequence>
<dbReference type="GO" id="GO:0008237">
    <property type="term" value="F:metallopeptidase activity"/>
    <property type="evidence" value="ECO:0007669"/>
    <property type="project" value="UniProtKB-KW"/>
</dbReference>
<comment type="cofactor">
    <cofactor evidence="1">
        <name>Co(2+)</name>
        <dbReference type="ChEBI" id="CHEBI:48828"/>
    </cofactor>
</comment>
<evidence type="ECO:0000313" key="11">
    <source>
        <dbReference type="EMBL" id="QAV17342.1"/>
    </source>
</evidence>
<dbReference type="Proteomes" id="UP000288943">
    <property type="component" value="Chromosome"/>
</dbReference>
<dbReference type="Proteomes" id="UP001527202">
    <property type="component" value="Unassembled WGS sequence"/>
</dbReference>
<protein>
    <submittedName>
        <fullName evidence="11">Aminopeptidase</fullName>
        <ecNumber evidence="10">3.4.11.-</ecNumber>
    </submittedName>
</protein>
<dbReference type="AlphaFoldDB" id="A0A410WSN7"/>
<name>A0A410WSN7_9BACL</name>
<dbReference type="InterPro" id="IPR052170">
    <property type="entry name" value="M29_Exopeptidase"/>
</dbReference>
<reference evidence="10 13" key="2">
    <citation type="submission" date="2022-05" db="EMBL/GenBank/DDBJ databases">
        <title>Genome Sequencing of Bee-Associated Microbes.</title>
        <authorList>
            <person name="Dunlap C."/>
        </authorList>
    </citation>
    <scope>NUCLEOTIDE SEQUENCE [LARGE SCALE GENOMIC DNA]</scope>
    <source>
        <strain evidence="10 13">NRRL B-23120</strain>
    </source>
</reference>
<comment type="cofactor">
    <cofactor evidence="2">
        <name>Mg(2+)</name>
        <dbReference type="ChEBI" id="CHEBI:18420"/>
    </cofactor>
</comment>
<evidence type="ECO:0000256" key="3">
    <source>
        <dbReference type="ARBA" id="ARBA00001947"/>
    </source>
</evidence>
<dbReference type="OrthoDB" id="9803993at2"/>
<dbReference type="EMBL" id="CP026520">
    <property type="protein sequence ID" value="QAV17342.1"/>
    <property type="molecule type" value="Genomic_DNA"/>
</dbReference>
<dbReference type="EMBL" id="JAMDMJ010000008">
    <property type="protein sequence ID" value="MCY9595580.1"/>
    <property type="molecule type" value="Genomic_DNA"/>
</dbReference>
<comment type="similarity">
    <text evidence="4">Belongs to the peptidase M29 family.</text>
</comment>
<accession>A0A410WSN7</accession>
<dbReference type="GO" id="GO:0006508">
    <property type="term" value="P:proteolysis"/>
    <property type="evidence" value="ECO:0007669"/>
    <property type="project" value="UniProtKB-KW"/>
</dbReference>
<evidence type="ECO:0000256" key="5">
    <source>
        <dbReference type="ARBA" id="ARBA00022438"/>
    </source>
</evidence>
<proteinExistence type="inferred from homology"/>